<evidence type="ECO:0000313" key="3">
    <source>
        <dbReference type="Proteomes" id="UP001183390"/>
    </source>
</evidence>
<feature type="domain" description="DUF4240" evidence="1">
    <location>
        <begin position="13"/>
        <end position="130"/>
    </location>
</feature>
<dbReference type="EMBL" id="JAVREP010000001">
    <property type="protein sequence ID" value="MDT0327037.1"/>
    <property type="molecule type" value="Genomic_DNA"/>
</dbReference>
<organism evidence="2 3">
    <name type="scientific">Nocardiopsis lambiniae</name>
    <dbReference type="NCBI Taxonomy" id="3075539"/>
    <lineage>
        <taxon>Bacteria</taxon>
        <taxon>Bacillati</taxon>
        <taxon>Actinomycetota</taxon>
        <taxon>Actinomycetes</taxon>
        <taxon>Streptosporangiales</taxon>
        <taxon>Nocardiopsidaceae</taxon>
        <taxon>Nocardiopsis</taxon>
    </lineage>
</organism>
<sequence length="158" mass="17932">MSPSVPSGMLDRMDEDFFWRLIDEGRAGSPTPDIDADHLTAFLTERLSNGTVTQVVGFAEQLSLALYRLDRREHGEDLSSDAFLYSRAAVVADGRETYEAVLADPVLFAPYAEEPLWAEGLLYVPDRVYEHLTGEEWRRETRHSYESYSNRDGWAPSP</sequence>
<evidence type="ECO:0000259" key="1">
    <source>
        <dbReference type="Pfam" id="PF14024"/>
    </source>
</evidence>
<protein>
    <submittedName>
        <fullName evidence="2">DUF4240 domain-containing protein</fullName>
    </submittedName>
</protein>
<name>A0ABU2M334_9ACTN</name>
<comment type="caution">
    <text evidence="2">The sequence shown here is derived from an EMBL/GenBank/DDBJ whole genome shotgun (WGS) entry which is preliminary data.</text>
</comment>
<dbReference type="RefSeq" id="WP_311509837.1">
    <property type="nucleotide sequence ID" value="NZ_JAVREP010000001.1"/>
</dbReference>
<keyword evidence="3" id="KW-1185">Reference proteome</keyword>
<dbReference type="InterPro" id="IPR025334">
    <property type="entry name" value="DUF4240"/>
</dbReference>
<gene>
    <name evidence="2" type="ORF">RM479_01280</name>
</gene>
<evidence type="ECO:0000313" key="2">
    <source>
        <dbReference type="EMBL" id="MDT0327037.1"/>
    </source>
</evidence>
<reference evidence="3" key="1">
    <citation type="submission" date="2023-07" db="EMBL/GenBank/DDBJ databases">
        <title>30 novel species of actinomycetes from the DSMZ collection.</title>
        <authorList>
            <person name="Nouioui I."/>
        </authorList>
    </citation>
    <scope>NUCLEOTIDE SEQUENCE [LARGE SCALE GENOMIC DNA]</scope>
    <source>
        <strain evidence="3">DSM 44743</strain>
    </source>
</reference>
<dbReference type="Pfam" id="PF14024">
    <property type="entry name" value="DUF4240"/>
    <property type="match status" value="1"/>
</dbReference>
<dbReference type="Proteomes" id="UP001183390">
    <property type="component" value="Unassembled WGS sequence"/>
</dbReference>
<proteinExistence type="predicted"/>
<accession>A0ABU2M334</accession>